<protein>
    <submittedName>
        <fullName evidence="2">Uncharacterized protein</fullName>
    </submittedName>
</protein>
<dbReference type="KEGG" id="aer:AERYTH_01440"/>
<evidence type="ECO:0000313" key="2">
    <source>
        <dbReference type="EMBL" id="ALX03454.1"/>
    </source>
</evidence>
<evidence type="ECO:0000256" key="1">
    <source>
        <dbReference type="SAM" id="MobiDB-lite"/>
    </source>
</evidence>
<dbReference type="PATRIC" id="fig|2041.4.peg.303"/>
<name>A0A0U4C6A3_9ACTN</name>
<dbReference type="RefSeq" id="WP_067853687.1">
    <property type="nucleotide sequence ID" value="NZ_CP011502.1"/>
</dbReference>
<accession>A0A0U4C6A3</accession>
<evidence type="ECO:0000313" key="3">
    <source>
        <dbReference type="Proteomes" id="UP000067689"/>
    </source>
</evidence>
<feature type="region of interest" description="Disordered" evidence="1">
    <location>
        <begin position="155"/>
        <end position="194"/>
    </location>
</feature>
<gene>
    <name evidence="2" type="ORF">AERYTH_01440</name>
</gene>
<dbReference type="Proteomes" id="UP000067689">
    <property type="component" value="Chromosome"/>
</dbReference>
<proteinExistence type="predicted"/>
<keyword evidence="3" id="KW-1185">Reference proteome</keyword>
<feature type="compositionally biased region" description="Acidic residues" evidence="1">
    <location>
        <begin position="164"/>
        <end position="178"/>
    </location>
</feature>
<dbReference type="EMBL" id="CP011502">
    <property type="protein sequence ID" value="ALX03454.1"/>
    <property type="molecule type" value="Genomic_DNA"/>
</dbReference>
<dbReference type="OrthoDB" id="10012560at2"/>
<dbReference type="AlphaFoldDB" id="A0A0U4C6A3"/>
<sequence length="194" mass="21333">MTRLLETARDRPGVVVLSVDDGRDRAHLFALEDAPDRDAVLCLVSADVDPPAEVQAAWHRLARRRFVLVLRHDGVWCRARRHDVPDGLGAVSTVARWVARRAEPGLRLMLLEPIPDDPSAGQHAPDVLGWSEMHGFRIRGNVEVTTVTEGVRMTLAPDAPLPDPDVEPVEPTDPDDVPEVPLEPTPAPDETGIR</sequence>
<dbReference type="STRING" id="2041.AERYTH_01440"/>
<organism evidence="2 3">
    <name type="scientific">Aeromicrobium erythreum</name>
    <dbReference type="NCBI Taxonomy" id="2041"/>
    <lineage>
        <taxon>Bacteria</taxon>
        <taxon>Bacillati</taxon>
        <taxon>Actinomycetota</taxon>
        <taxon>Actinomycetes</taxon>
        <taxon>Propionibacteriales</taxon>
        <taxon>Nocardioidaceae</taxon>
        <taxon>Aeromicrobium</taxon>
    </lineage>
</organism>
<reference evidence="2 3" key="1">
    <citation type="journal article" date="1991" name="Int. J. Syst. Bacteriol.">
        <title>Description of the erythromycin-producing bacterium Arthrobacter sp. strain NRRL B-3381 as Aeromicrobium erythreum gen. nov., sp. nov.</title>
        <authorList>
            <person name="Miller E.S."/>
            <person name="Woese C.R."/>
            <person name="Brenner S."/>
        </authorList>
    </citation>
    <scope>NUCLEOTIDE SEQUENCE [LARGE SCALE GENOMIC DNA]</scope>
    <source>
        <strain evidence="2 3">AR18</strain>
    </source>
</reference>